<dbReference type="EMBL" id="CAMAPE010000015">
    <property type="protein sequence ID" value="CAH9082062.1"/>
    <property type="molecule type" value="Genomic_DNA"/>
</dbReference>
<accession>A0A9P1E6H4</accession>
<gene>
    <name evidence="6" type="ORF">CEURO_LOCUS8107</name>
</gene>
<evidence type="ECO:0000313" key="6">
    <source>
        <dbReference type="EMBL" id="CAH9082062.1"/>
    </source>
</evidence>
<comment type="subcellular location">
    <subcellularLocation>
        <location evidence="1">Nucleus</location>
    </subcellularLocation>
</comment>
<dbReference type="GO" id="GO:0003677">
    <property type="term" value="F:DNA binding"/>
    <property type="evidence" value="ECO:0007669"/>
    <property type="project" value="UniProtKB-KW"/>
</dbReference>
<keyword evidence="3" id="KW-0539">Nucleus</keyword>
<comment type="caution">
    <text evidence="6">The sequence shown here is derived from an EMBL/GenBank/DDBJ whole genome shotgun (WGS) entry which is preliminary data.</text>
</comment>
<dbReference type="PANTHER" id="PTHR22952">
    <property type="entry name" value="CAMP-RESPONSE ELEMENT BINDING PROTEIN-RELATED"/>
    <property type="match status" value="1"/>
</dbReference>
<dbReference type="GO" id="GO:0003700">
    <property type="term" value="F:DNA-binding transcription factor activity"/>
    <property type="evidence" value="ECO:0007669"/>
    <property type="project" value="InterPro"/>
</dbReference>
<organism evidence="6 7">
    <name type="scientific">Cuscuta europaea</name>
    <name type="common">European dodder</name>
    <dbReference type="NCBI Taxonomy" id="41803"/>
    <lineage>
        <taxon>Eukaryota</taxon>
        <taxon>Viridiplantae</taxon>
        <taxon>Streptophyta</taxon>
        <taxon>Embryophyta</taxon>
        <taxon>Tracheophyta</taxon>
        <taxon>Spermatophyta</taxon>
        <taxon>Magnoliopsida</taxon>
        <taxon>eudicotyledons</taxon>
        <taxon>Gunneridae</taxon>
        <taxon>Pentapetalae</taxon>
        <taxon>asterids</taxon>
        <taxon>lamiids</taxon>
        <taxon>Solanales</taxon>
        <taxon>Convolvulaceae</taxon>
        <taxon>Cuscuteae</taxon>
        <taxon>Cuscuta</taxon>
        <taxon>Cuscuta subgen. Cuscuta</taxon>
    </lineage>
</organism>
<evidence type="ECO:0000259" key="5">
    <source>
        <dbReference type="PROSITE" id="PS00036"/>
    </source>
</evidence>
<feature type="region of interest" description="Disordered" evidence="4">
    <location>
        <begin position="1"/>
        <end position="38"/>
    </location>
</feature>
<name>A0A9P1E6H4_CUSEU</name>
<feature type="domain" description="BZIP" evidence="5">
    <location>
        <begin position="195"/>
        <end position="210"/>
    </location>
</feature>
<dbReference type="Gene3D" id="1.20.5.170">
    <property type="match status" value="1"/>
</dbReference>
<dbReference type="OrthoDB" id="644067at2759"/>
<protein>
    <recommendedName>
        <fullName evidence="5">BZIP domain-containing protein</fullName>
    </recommendedName>
</protein>
<proteinExistence type="predicted"/>
<dbReference type="InterPro" id="IPR004827">
    <property type="entry name" value="bZIP"/>
</dbReference>
<dbReference type="PROSITE" id="PS00036">
    <property type="entry name" value="BZIP_BASIC"/>
    <property type="match status" value="1"/>
</dbReference>
<sequence length="282" mass="30201">MASTSAAPSNPDRTHPSSSPTLHSYADQLHSDQGRGLGSMNMDEIIKSIYADSNTLADSCTSSGAASGSKTVDEVWREIVSGGGGSRDPEMTLEDFLTKAGAVREEDVRVPAILPSPPASADVTGGFTVDSMVNSSNCQFPVVMQNGPCGFGVEPPHLGFGNGVMAMGVNGGARGKRRATVEEIPLDKATQQKQRRMIKNRESAARSRERKQVQKQIFSVPICLQPIQKDYVSKFSNSERISQQHFSISIKTAGLHCGIRVPGCTIGGGQCKAFERRSRAEE</sequence>
<dbReference type="GO" id="GO:0005634">
    <property type="term" value="C:nucleus"/>
    <property type="evidence" value="ECO:0007669"/>
    <property type="project" value="UniProtKB-SubCell"/>
</dbReference>
<dbReference type="Proteomes" id="UP001152484">
    <property type="component" value="Unassembled WGS sequence"/>
</dbReference>
<keyword evidence="2" id="KW-0238">DNA-binding</keyword>
<evidence type="ECO:0000313" key="7">
    <source>
        <dbReference type="Proteomes" id="UP001152484"/>
    </source>
</evidence>
<dbReference type="SUPFAM" id="SSF57959">
    <property type="entry name" value="Leucine zipper domain"/>
    <property type="match status" value="1"/>
</dbReference>
<evidence type="ECO:0000256" key="4">
    <source>
        <dbReference type="SAM" id="MobiDB-lite"/>
    </source>
</evidence>
<dbReference type="InterPro" id="IPR043452">
    <property type="entry name" value="BZIP46-like"/>
</dbReference>
<dbReference type="AlphaFoldDB" id="A0A9P1E6H4"/>
<reference evidence="6" key="1">
    <citation type="submission" date="2022-07" db="EMBL/GenBank/DDBJ databases">
        <authorList>
            <person name="Macas J."/>
            <person name="Novak P."/>
            <person name="Neumann P."/>
        </authorList>
    </citation>
    <scope>NUCLEOTIDE SEQUENCE</scope>
</reference>
<evidence type="ECO:0000256" key="2">
    <source>
        <dbReference type="ARBA" id="ARBA00023125"/>
    </source>
</evidence>
<dbReference type="InterPro" id="IPR046347">
    <property type="entry name" value="bZIP_sf"/>
</dbReference>
<evidence type="ECO:0000256" key="3">
    <source>
        <dbReference type="ARBA" id="ARBA00023242"/>
    </source>
</evidence>
<evidence type="ECO:0000256" key="1">
    <source>
        <dbReference type="ARBA" id="ARBA00004123"/>
    </source>
</evidence>
<dbReference type="PANTHER" id="PTHR22952:SF392">
    <property type="entry name" value="BZIP TRANSCRIPTION FACTOR 12"/>
    <property type="match status" value="1"/>
</dbReference>
<dbReference type="GO" id="GO:0045893">
    <property type="term" value="P:positive regulation of DNA-templated transcription"/>
    <property type="evidence" value="ECO:0007669"/>
    <property type="project" value="InterPro"/>
</dbReference>
<keyword evidence="7" id="KW-1185">Reference proteome</keyword>